<feature type="domain" description="Heterokaryon incompatibility" evidence="1">
    <location>
        <begin position="16"/>
        <end position="169"/>
    </location>
</feature>
<evidence type="ECO:0000259" key="1">
    <source>
        <dbReference type="Pfam" id="PF06985"/>
    </source>
</evidence>
<dbReference type="PANTHER" id="PTHR33112">
    <property type="entry name" value="DOMAIN PROTEIN, PUTATIVE-RELATED"/>
    <property type="match status" value="1"/>
</dbReference>
<evidence type="ECO:0000313" key="2">
    <source>
        <dbReference type="EMBL" id="KAL2036768.1"/>
    </source>
</evidence>
<name>A0ABR3ZVJ8_9LECA</name>
<comment type="caution">
    <text evidence="2">The sequence shown here is derived from an EMBL/GenBank/DDBJ whole genome shotgun (WGS) entry which is preliminary data.</text>
</comment>
<protein>
    <recommendedName>
        <fullName evidence="1">Heterokaryon incompatibility domain-containing protein</fullName>
    </recommendedName>
</protein>
<sequence>MLIHSASSKLGESVPYVTLSHHWGRQPIITTILATLATREKSIPMPPPQTFRDVVIIPRKMNVQYLWLDSLCIVQDPKADWEAEAAEMGDHYRQSLFTISAAGAEDNSVGCFMPRDPRLVRPCVLDLNFEGGGGEREAPVNFKAHVRPRDDVGPWWRRAYSSLDRRGWVM</sequence>
<accession>A0ABR3ZVJ8</accession>
<dbReference type="Pfam" id="PF06985">
    <property type="entry name" value="HET"/>
    <property type="match status" value="1"/>
</dbReference>
<dbReference type="EMBL" id="JBEFKJ010000051">
    <property type="protein sequence ID" value="KAL2036768.1"/>
    <property type="molecule type" value="Genomic_DNA"/>
</dbReference>
<keyword evidence="3" id="KW-1185">Reference proteome</keyword>
<organism evidence="2 3">
    <name type="scientific">Stereocaulon virgatum</name>
    <dbReference type="NCBI Taxonomy" id="373712"/>
    <lineage>
        <taxon>Eukaryota</taxon>
        <taxon>Fungi</taxon>
        <taxon>Dikarya</taxon>
        <taxon>Ascomycota</taxon>
        <taxon>Pezizomycotina</taxon>
        <taxon>Lecanoromycetes</taxon>
        <taxon>OSLEUM clade</taxon>
        <taxon>Lecanoromycetidae</taxon>
        <taxon>Lecanorales</taxon>
        <taxon>Lecanorineae</taxon>
        <taxon>Stereocaulaceae</taxon>
        <taxon>Stereocaulon</taxon>
    </lineage>
</organism>
<gene>
    <name evidence="2" type="ORF">N7G274_010492</name>
</gene>
<evidence type="ECO:0000313" key="3">
    <source>
        <dbReference type="Proteomes" id="UP001590950"/>
    </source>
</evidence>
<dbReference type="Proteomes" id="UP001590950">
    <property type="component" value="Unassembled WGS sequence"/>
</dbReference>
<proteinExistence type="predicted"/>
<reference evidence="2 3" key="1">
    <citation type="submission" date="2024-09" db="EMBL/GenBank/DDBJ databases">
        <title>Rethinking Asexuality: The Enigmatic Case of Functional Sexual Genes in Lepraria (Stereocaulaceae).</title>
        <authorList>
            <person name="Doellman M."/>
            <person name="Sun Y."/>
            <person name="Barcenas-Pena A."/>
            <person name="Lumbsch H.T."/>
            <person name="Grewe F."/>
        </authorList>
    </citation>
    <scope>NUCLEOTIDE SEQUENCE [LARGE SCALE GENOMIC DNA]</scope>
    <source>
        <strain evidence="2 3">Mercado 3170</strain>
    </source>
</reference>
<dbReference type="InterPro" id="IPR010730">
    <property type="entry name" value="HET"/>
</dbReference>
<dbReference type="PANTHER" id="PTHR33112:SF8">
    <property type="entry name" value="HETEROKARYON INCOMPATIBILITY DOMAIN-CONTAINING PROTEIN"/>
    <property type="match status" value="1"/>
</dbReference>